<organism evidence="2 3">
    <name type="scientific">Cystoisospora suis</name>
    <dbReference type="NCBI Taxonomy" id="483139"/>
    <lineage>
        <taxon>Eukaryota</taxon>
        <taxon>Sar</taxon>
        <taxon>Alveolata</taxon>
        <taxon>Apicomplexa</taxon>
        <taxon>Conoidasida</taxon>
        <taxon>Coccidia</taxon>
        <taxon>Eucoccidiorida</taxon>
        <taxon>Eimeriorina</taxon>
        <taxon>Sarcocystidae</taxon>
        <taxon>Cystoisospora</taxon>
    </lineage>
</organism>
<comment type="caution">
    <text evidence="2">The sequence shown here is derived from an EMBL/GenBank/DDBJ whole genome shotgun (WGS) entry which is preliminary data.</text>
</comment>
<evidence type="ECO:0000256" key="1">
    <source>
        <dbReference type="SAM" id="SignalP"/>
    </source>
</evidence>
<protein>
    <submittedName>
        <fullName evidence="2">Uncharacterized protein</fullName>
    </submittedName>
</protein>
<proteinExistence type="predicted"/>
<dbReference type="EMBL" id="MIGC01002646">
    <property type="protein sequence ID" value="PHJ20701.1"/>
    <property type="molecule type" value="Genomic_DNA"/>
</dbReference>
<evidence type="ECO:0000313" key="3">
    <source>
        <dbReference type="Proteomes" id="UP000221165"/>
    </source>
</evidence>
<evidence type="ECO:0000313" key="2">
    <source>
        <dbReference type="EMBL" id="PHJ20701.1"/>
    </source>
</evidence>
<feature type="non-terminal residue" evidence="2">
    <location>
        <position position="56"/>
    </location>
</feature>
<feature type="chain" id="PRO_5013220006" evidence="1">
    <location>
        <begin position="31"/>
        <end position="56"/>
    </location>
</feature>
<dbReference type="RefSeq" id="XP_067922387.1">
    <property type="nucleotide sequence ID" value="XM_068065647.1"/>
</dbReference>
<dbReference type="AlphaFoldDB" id="A0A2C6K5Y6"/>
<dbReference type="Proteomes" id="UP000221165">
    <property type="component" value="Unassembled WGS sequence"/>
</dbReference>
<name>A0A2C6K5Y6_9APIC</name>
<dbReference type="GeneID" id="94428858"/>
<reference evidence="2 3" key="1">
    <citation type="journal article" date="2017" name="Int. J. Parasitol.">
        <title>The genome of the protozoan parasite Cystoisospora suis and a reverse vaccinology approach to identify vaccine candidates.</title>
        <authorList>
            <person name="Palmieri N."/>
            <person name="Shrestha A."/>
            <person name="Ruttkowski B."/>
            <person name="Beck T."/>
            <person name="Vogl C."/>
            <person name="Tomley F."/>
            <person name="Blake D.P."/>
            <person name="Joachim A."/>
        </authorList>
    </citation>
    <scope>NUCLEOTIDE SEQUENCE [LARGE SCALE GENOMIC DNA]</scope>
    <source>
        <strain evidence="2 3">Wien I</strain>
    </source>
</reference>
<accession>A0A2C6K5Y6</accession>
<gene>
    <name evidence="2" type="ORF">CSUI_005471</name>
</gene>
<keyword evidence="1" id="KW-0732">Signal</keyword>
<keyword evidence="3" id="KW-1185">Reference proteome</keyword>
<dbReference type="VEuPathDB" id="ToxoDB:CSUI_005471"/>
<sequence>MAWRQRHLKCDAVFLFASLCILCTRCITDAASGNDAGADVQICEESRRTIQLEISG</sequence>
<feature type="signal peptide" evidence="1">
    <location>
        <begin position="1"/>
        <end position="30"/>
    </location>
</feature>